<reference evidence="1" key="1">
    <citation type="journal article" date="2023" name="Insect Mol. Biol.">
        <title>Genome sequencing provides insights into the evolution of gene families encoding plant cell wall-degrading enzymes in longhorned beetles.</title>
        <authorList>
            <person name="Shin N.R."/>
            <person name="Okamura Y."/>
            <person name="Kirsch R."/>
            <person name="Pauchet Y."/>
        </authorList>
    </citation>
    <scope>NUCLEOTIDE SEQUENCE</scope>
    <source>
        <strain evidence="1">RBIC_L_NR</strain>
    </source>
</reference>
<protein>
    <submittedName>
        <fullName evidence="1">Uncharacterized protein</fullName>
    </submittedName>
</protein>
<keyword evidence="2" id="KW-1185">Reference proteome</keyword>
<gene>
    <name evidence="1" type="ORF">NQ314_003499</name>
</gene>
<dbReference type="AlphaFoldDB" id="A0AAV8ZNH9"/>
<dbReference type="Proteomes" id="UP001162156">
    <property type="component" value="Unassembled WGS sequence"/>
</dbReference>
<organism evidence="1 2">
    <name type="scientific">Rhamnusium bicolor</name>
    <dbReference type="NCBI Taxonomy" id="1586634"/>
    <lineage>
        <taxon>Eukaryota</taxon>
        <taxon>Metazoa</taxon>
        <taxon>Ecdysozoa</taxon>
        <taxon>Arthropoda</taxon>
        <taxon>Hexapoda</taxon>
        <taxon>Insecta</taxon>
        <taxon>Pterygota</taxon>
        <taxon>Neoptera</taxon>
        <taxon>Endopterygota</taxon>
        <taxon>Coleoptera</taxon>
        <taxon>Polyphaga</taxon>
        <taxon>Cucujiformia</taxon>
        <taxon>Chrysomeloidea</taxon>
        <taxon>Cerambycidae</taxon>
        <taxon>Lepturinae</taxon>
        <taxon>Rhagiini</taxon>
        <taxon>Rhamnusium</taxon>
    </lineage>
</organism>
<sequence length="87" mass="10261">MKIFENKQISTKQEQVSIRRSLLTTEDDSLNMEEFLVFKDEENEFENKFAEDAIDIENSTDKEFSKILEKMGEKYDGVLSEKKTTQK</sequence>
<accession>A0AAV8ZNH9</accession>
<dbReference type="EMBL" id="JANEYF010000994">
    <property type="protein sequence ID" value="KAJ8966490.1"/>
    <property type="molecule type" value="Genomic_DNA"/>
</dbReference>
<name>A0AAV8ZNH9_9CUCU</name>
<proteinExistence type="predicted"/>
<evidence type="ECO:0000313" key="2">
    <source>
        <dbReference type="Proteomes" id="UP001162156"/>
    </source>
</evidence>
<comment type="caution">
    <text evidence="1">The sequence shown here is derived from an EMBL/GenBank/DDBJ whole genome shotgun (WGS) entry which is preliminary data.</text>
</comment>
<evidence type="ECO:0000313" key="1">
    <source>
        <dbReference type="EMBL" id="KAJ8966490.1"/>
    </source>
</evidence>